<sequence>MDHCAPPGAEIDYDGGLRALVVTVRGDRTVEMARSLMAAMQERMRAHGTNRLLFDGREAAYQLDLQESIDAFLDISRAAEGWQIALLFALDQRETGVIMQTTGTTRWNLVRLFHDVQAARDWLAGTSD</sequence>
<dbReference type="RefSeq" id="WP_135995453.1">
    <property type="nucleotide sequence ID" value="NZ_CP071057.1"/>
</dbReference>
<accession>A0A4S2H0K6</accession>
<reference evidence="1 2" key="1">
    <citation type="journal article" date="2017" name="Int. J. Syst. Evol. Microbiol.">
        <title>Marinicauda algicola sp. nov., isolated from a marine red alga Rhodosorus marinus.</title>
        <authorList>
            <person name="Jeong S.E."/>
            <person name="Jeon S.H."/>
            <person name="Chun B.H."/>
            <person name="Kim D.W."/>
            <person name="Jeon C.O."/>
        </authorList>
    </citation>
    <scope>NUCLEOTIDE SEQUENCE [LARGE SCALE GENOMIC DNA]</scope>
    <source>
        <strain evidence="1 2">JCM 31718</strain>
    </source>
</reference>
<dbReference type="Proteomes" id="UP000308054">
    <property type="component" value="Unassembled WGS sequence"/>
</dbReference>
<organism evidence="1 2">
    <name type="scientific">Marinicauda algicola</name>
    <dbReference type="NCBI Taxonomy" id="2029849"/>
    <lineage>
        <taxon>Bacteria</taxon>
        <taxon>Pseudomonadati</taxon>
        <taxon>Pseudomonadota</taxon>
        <taxon>Alphaproteobacteria</taxon>
        <taxon>Maricaulales</taxon>
        <taxon>Maricaulaceae</taxon>
        <taxon>Marinicauda</taxon>
    </lineage>
</organism>
<proteinExistence type="predicted"/>
<evidence type="ECO:0000313" key="2">
    <source>
        <dbReference type="Proteomes" id="UP000308054"/>
    </source>
</evidence>
<name>A0A4S2H0K6_9PROT</name>
<dbReference type="OrthoDB" id="7634726at2"/>
<comment type="caution">
    <text evidence="1">The sequence shown here is derived from an EMBL/GenBank/DDBJ whole genome shotgun (WGS) entry which is preliminary data.</text>
</comment>
<keyword evidence="2" id="KW-1185">Reference proteome</keyword>
<evidence type="ECO:0000313" key="1">
    <source>
        <dbReference type="EMBL" id="TGY88913.1"/>
    </source>
</evidence>
<dbReference type="AlphaFoldDB" id="A0A4S2H0K6"/>
<dbReference type="EMBL" id="SRXW01000002">
    <property type="protein sequence ID" value="TGY88913.1"/>
    <property type="molecule type" value="Genomic_DNA"/>
</dbReference>
<evidence type="ECO:0008006" key="3">
    <source>
        <dbReference type="Google" id="ProtNLM"/>
    </source>
</evidence>
<protein>
    <recommendedName>
        <fullName evidence="3">STAS/SEC14 domain-containing protein</fullName>
    </recommendedName>
</protein>
<gene>
    <name evidence="1" type="ORF">E5163_07185</name>
</gene>